<evidence type="ECO:0008006" key="2">
    <source>
        <dbReference type="Google" id="ProtNLM"/>
    </source>
</evidence>
<dbReference type="SUPFAM" id="SSF56784">
    <property type="entry name" value="HAD-like"/>
    <property type="match status" value="1"/>
</dbReference>
<dbReference type="GO" id="GO:0006281">
    <property type="term" value="P:DNA repair"/>
    <property type="evidence" value="ECO:0007669"/>
    <property type="project" value="TreeGrafter"/>
</dbReference>
<name>A0A0F9RXM8_9ZZZZ</name>
<dbReference type="GO" id="GO:0008967">
    <property type="term" value="F:phosphoglycolate phosphatase activity"/>
    <property type="evidence" value="ECO:0007669"/>
    <property type="project" value="TreeGrafter"/>
</dbReference>
<dbReference type="PANTHER" id="PTHR43434">
    <property type="entry name" value="PHOSPHOGLYCOLATE PHOSPHATASE"/>
    <property type="match status" value="1"/>
</dbReference>
<dbReference type="EMBL" id="LAZR01000667">
    <property type="protein sequence ID" value="KKN61200.1"/>
    <property type="molecule type" value="Genomic_DNA"/>
</dbReference>
<dbReference type="Pfam" id="PF00702">
    <property type="entry name" value="Hydrolase"/>
    <property type="match status" value="1"/>
</dbReference>
<dbReference type="Gene3D" id="3.40.50.1000">
    <property type="entry name" value="HAD superfamily/HAD-like"/>
    <property type="match status" value="1"/>
</dbReference>
<dbReference type="PANTHER" id="PTHR43434:SF1">
    <property type="entry name" value="PHOSPHOGLYCOLATE PHOSPHATASE"/>
    <property type="match status" value="1"/>
</dbReference>
<dbReference type="SFLD" id="SFLDS00003">
    <property type="entry name" value="Haloacid_Dehalogenase"/>
    <property type="match status" value="1"/>
</dbReference>
<dbReference type="AlphaFoldDB" id="A0A0F9RXM8"/>
<accession>A0A0F9RXM8</accession>
<dbReference type="NCBIfam" id="TIGR01509">
    <property type="entry name" value="HAD-SF-IA-v3"/>
    <property type="match status" value="1"/>
</dbReference>
<dbReference type="InterPro" id="IPR036412">
    <property type="entry name" value="HAD-like_sf"/>
</dbReference>
<reference evidence="1" key="1">
    <citation type="journal article" date="2015" name="Nature">
        <title>Complex archaea that bridge the gap between prokaryotes and eukaryotes.</title>
        <authorList>
            <person name="Spang A."/>
            <person name="Saw J.H."/>
            <person name="Jorgensen S.L."/>
            <person name="Zaremba-Niedzwiedzka K."/>
            <person name="Martijn J."/>
            <person name="Lind A.E."/>
            <person name="van Eijk R."/>
            <person name="Schleper C."/>
            <person name="Guy L."/>
            <person name="Ettema T.J."/>
        </authorList>
    </citation>
    <scope>NUCLEOTIDE SEQUENCE</scope>
</reference>
<protein>
    <recommendedName>
        <fullName evidence="2">HAD family hydrolase</fullName>
    </recommendedName>
</protein>
<dbReference type="InterPro" id="IPR023214">
    <property type="entry name" value="HAD_sf"/>
</dbReference>
<evidence type="ECO:0000313" key="1">
    <source>
        <dbReference type="EMBL" id="KKN61200.1"/>
    </source>
</evidence>
<comment type="caution">
    <text evidence="1">The sequence shown here is derived from an EMBL/GenBank/DDBJ whole genome shotgun (WGS) entry which is preliminary data.</text>
</comment>
<dbReference type="NCBIfam" id="TIGR01549">
    <property type="entry name" value="HAD-SF-IA-v1"/>
    <property type="match status" value="1"/>
</dbReference>
<organism evidence="1">
    <name type="scientific">marine sediment metagenome</name>
    <dbReference type="NCBI Taxonomy" id="412755"/>
    <lineage>
        <taxon>unclassified sequences</taxon>
        <taxon>metagenomes</taxon>
        <taxon>ecological metagenomes</taxon>
    </lineage>
</organism>
<dbReference type="SFLD" id="SFLDG01129">
    <property type="entry name" value="C1.5:_HAD__Beta-PGM__Phosphata"/>
    <property type="match status" value="1"/>
</dbReference>
<sequence length="226" mass="25346">MKYQAVIFDLFGTLVDSYSIQGYNRLLTDMTAALELPGDDFSKIWRDTTYERGIGIFKTTEENIRHICNKLGASISEENIGKCEQVRLENTRRALTPKNGAVDTLKDLKGLGYKIGLITNCSCEAPLLWKNTEFSHLFDATVFSASVGLKKPDAQIYHLACEQLGVEPNECLYIGDGDSNELSGASQLGMDAVMIRDPNETDPYRLVNVDWDGRKIENFMEIMDLI</sequence>
<dbReference type="InterPro" id="IPR050155">
    <property type="entry name" value="HAD-like_hydrolase_sf"/>
</dbReference>
<gene>
    <name evidence="1" type="ORF">LCGC14_0524410</name>
</gene>
<proteinExistence type="predicted"/>
<dbReference type="PRINTS" id="PR00413">
    <property type="entry name" value="HADHALOGNASE"/>
</dbReference>
<dbReference type="InterPro" id="IPR006439">
    <property type="entry name" value="HAD-SF_hydro_IA"/>
</dbReference>